<protein>
    <submittedName>
        <fullName evidence="2">GNAT family N-acetyltransferase</fullName>
        <ecNumber evidence="2">2.3.1.-</ecNumber>
    </submittedName>
</protein>
<evidence type="ECO:0000259" key="1">
    <source>
        <dbReference type="Pfam" id="PF13302"/>
    </source>
</evidence>
<feature type="domain" description="N-acetyltransferase" evidence="1">
    <location>
        <begin position="34"/>
        <end position="126"/>
    </location>
</feature>
<sequence length="163" mass="18901">MTLAQRPPFHEFLHLSDGVLALRHKCYLQGKAAMDRVPAYLFSIVHIASDQLIGEIDLRLEPTEYLQQYGGQMGYHIDTAYRGHRFAVRACLLLQEVAHTHGMTELWITCNPDNLASRRTCELIGATYVNKVKVPFASELYWRGDRFKCRYLWDLTQQHYMPA</sequence>
<evidence type="ECO:0000313" key="2">
    <source>
        <dbReference type="EMBL" id="WLD59220.1"/>
    </source>
</evidence>
<accession>A0AB38YK33</accession>
<reference evidence="2" key="1">
    <citation type="submission" date="2022-07" db="EMBL/GenBank/DDBJ databases">
        <title>Complete genome sequence of Salinispirillum sp. LH10-3-1 capable of multiple carbohydrate inversion isolated from a soda lake.</title>
        <authorList>
            <person name="Liu J."/>
            <person name="Zhai Y."/>
            <person name="Zhang H."/>
            <person name="Yang H."/>
            <person name="Qu J."/>
            <person name="Li J."/>
        </authorList>
    </citation>
    <scope>NUCLEOTIDE SEQUENCE</scope>
    <source>
        <strain evidence="2">LH 10-3-1</strain>
    </source>
</reference>
<dbReference type="AlphaFoldDB" id="A0AB38YK33"/>
<dbReference type="EMBL" id="CP101717">
    <property type="protein sequence ID" value="WLD59220.1"/>
    <property type="molecule type" value="Genomic_DNA"/>
</dbReference>
<dbReference type="SUPFAM" id="SSF55729">
    <property type="entry name" value="Acyl-CoA N-acyltransferases (Nat)"/>
    <property type="match status" value="1"/>
</dbReference>
<keyword evidence="2" id="KW-0808">Transferase</keyword>
<keyword evidence="2" id="KW-0012">Acyltransferase</keyword>
<dbReference type="PANTHER" id="PTHR39173">
    <property type="entry name" value="ACETYLTRANSFERASE"/>
    <property type="match status" value="1"/>
</dbReference>
<dbReference type="EC" id="2.3.1.-" evidence="2"/>
<proteinExistence type="predicted"/>
<name>A0AB38YK33_9GAMM</name>
<dbReference type="PANTHER" id="PTHR39173:SF1">
    <property type="entry name" value="ACETYLTRANSFERASE"/>
    <property type="match status" value="1"/>
</dbReference>
<dbReference type="Gene3D" id="3.40.630.30">
    <property type="match status" value="1"/>
</dbReference>
<organism evidence="2">
    <name type="scientific">Salinispirillum sp. LH 10-3-1</name>
    <dbReference type="NCBI Taxonomy" id="2952525"/>
    <lineage>
        <taxon>Bacteria</taxon>
        <taxon>Pseudomonadati</taxon>
        <taxon>Pseudomonadota</taxon>
        <taxon>Gammaproteobacteria</taxon>
        <taxon>Oceanospirillales</taxon>
        <taxon>Saccharospirillaceae</taxon>
        <taxon>Salinispirillum</taxon>
    </lineage>
</organism>
<dbReference type="RefSeq" id="WP_304996510.1">
    <property type="nucleotide sequence ID" value="NZ_CP101717.1"/>
</dbReference>
<dbReference type="Pfam" id="PF13302">
    <property type="entry name" value="Acetyltransf_3"/>
    <property type="match status" value="1"/>
</dbReference>
<dbReference type="GO" id="GO:0016747">
    <property type="term" value="F:acyltransferase activity, transferring groups other than amino-acyl groups"/>
    <property type="evidence" value="ECO:0007669"/>
    <property type="project" value="InterPro"/>
</dbReference>
<dbReference type="InterPro" id="IPR016181">
    <property type="entry name" value="Acyl_CoA_acyltransferase"/>
</dbReference>
<dbReference type="InterPro" id="IPR000182">
    <property type="entry name" value="GNAT_dom"/>
</dbReference>
<gene>
    <name evidence="2" type="ORF">NFC81_05380</name>
</gene>